<keyword evidence="2" id="KW-1185">Reference proteome</keyword>
<dbReference type="Proteomes" id="UP000612585">
    <property type="component" value="Unassembled WGS sequence"/>
</dbReference>
<organism evidence="1 2">
    <name type="scientific">Virgisporangium aurantiacum</name>
    <dbReference type="NCBI Taxonomy" id="175570"/>
    <lineage>
        <taxon>Bacteria</taxon>
        <taxon>Bacillati</taxon>
        <taxon>Actinomycetota</taxon>
        <taxon>Actinomycetes</taxon>
        <taxon>Micromonosporales</taxon>
        <taxon>Micromonosporaceae</taxon>
        <taxon>Virgisporangium</taxon>
    </lineage>
</organism>
<reference evidence="1" key="1">
    <citation type="submission" date="2021-01" db="EMBL/GenBank/DDBJ databases">
        <title>Whole genome shotgun sequence of Virgisporangium aurantiacum NBRC 16421.</title>
        <authorList>
            <person name="Komaki H."/>
            <person name="Tamura T."/>
        </authorList>
    </citation>
    <scope>NUCLEOTIDE SEQUENCE</scope>
    <source>
        <strain evidence="1">NBRC 16421</strain>
    </source>
</reference>
<protein>
    <submittedName>
        <fullName evidence="1">Uncharacterized protein</fullName>
    </submittedName>
</protein>
<dbReference type="EMBL" id="BOPG01000063">
    <property type="protein sequence ID" value="GIJ61024.1"/>
    <property type="molecule type" value="Genomic_DNA"/>
</dbReference>
<comment type="caution">
    <text evidence="1">The sequence shown here is derived from an EMBL/GenBank/DDBJ whole genome shotgun (WGS) entry which is preliminary data.</text>
</comment>
<evidence type="ECO:0000313" key="2">
    <source>
        <dbReference type="Proteomes" id="UP000612585"/>
    </source>
</evidence>
<evidence type="ECO:0000313" key="1">
    <source>
        <dbReference type="EMBL" id="GIJ61024.1"/>
    </source>
</evidence>
<accession>A0A8J3ZBB6</accession>
<sequence>MTATGLAVAGAAAGAAAVPLFGPRTAAAHDATCACLTSWSGVWSVAKVSGKYLALAGLIDAGTLEIRGLDVAADKRLTVGARYTVNFPAGFHPSQVFGFGDHFLVGGGLEAEAGRVTVDYTANPAVLASPYLVGYSPELDSGVVEVPMKTLRPALFEIVGKELRELPLGAAVDGLGWGHVGDIASVSSTGLVALVSGSTSFESAYGERIVVADSADGGASWTGATIAAGLGESWPATLTVTGDALLATTVGQDDRRTFLQRPLGSAQSWTPADAGTDGQILSTVAGRDGAVVFDADGDRIRRRPWSTKAAAWTGAPTDARFAGQQVHAVLTIGGAPAEWIAVTQNDARLVTEA</sequence>
<name>A0A8J3ZBB6_9ACTN</name>
<dbReference type="RefSeq" id="WP_204005741.1">
    <property type="nucleotide sequence ID" value="NZ_BOPG01000063.1"/>
</dbReference>
<dbReference type="AlphaFoldDB" id="A0A8J3ZBB6"/>
<proteinExistence type="predicted"/>
<gene>
    <name evidence="1" type="ORF">Vau01_085400</name>
</gene>